<feature type="compositionally biased region" description="Basic and acidic residues" evidence="1">
    <location>
        <begin position="578"/>
        <end position="594"/>
    </location>
</feature>
<keyword evidence="2" id="KW-0472">Membrane</keyword>
<dbReference type="AlphaFoldDB" id="A0A937ACX4"/>
<comment type="caution">
    <text evidence="3">The sequence shown here is derived from an EMBL/GenBank/DDBJ whole genome shotgun (WGS) entry which is preliminary data.</text>
</comment>
<evidence type="ECO:0000256" key="1">
    <source>
        <dbReference type="SAM" id="MobiDB-lite"/>
    </source>
</evidence>
<feature type="region of interest" description="Disordered" evidence="1">
    <location>
        <begin position="553"/>
        <end position="603"/>
    </location>
</feature>
<gene>
    <name evidence="3" type="ORF">EU981_03880</name>
</gene>
<keyword evidence="2" id="KW-1133">Transmembrane helix</keyword>
<sequence>MENEKEFLYKKSDSDQKRPFPFSANSLDPSIKRLSNQLVDGFLKDTNFFNSLEKELMSSLKNIKEKRFSRHTKNFSDFVPSDAKTPTRSPESTHSLKYPQGKKTDIFLDGTSSDAVLQSSQALHQQTGNTVSVDSGISDSGDKVDSLEESCQISPPHSVDWKENEKPLVNGQLSKDASGYTASCNSSAKMEKCGKIASCEDGKKENDIAYNADQAVLLNSKKDITNLKDKSLGSNQVKNMHSLHGGIQEEELCSDGDVNDNFKLDIGDIEKELLSISHQEKTSLTNASPDHLDHQEKSISHVQGVQEKDLVFDLNKIIDFEDYLEKLKDIDILVLSQESEEEQPSSEEVKYSFDKSDSASCAKNKLQEIKQNSHSDLLQEDVNKDLHLYSKNVADSTMVHHNEELKSSTISPQDAVPQTEKYQGKNRRFWLKIYILIVIGCGFYWFFQLHREIDSIEKDPRIINAIKDPIKMIPSESTEVKGVSFNQVKEVYDRFSGKSPSSPEQKKLLDLQEVPIDFSQKNGDNEHYQSRDINGGSDHSVDSHQTIVIKGNKDLSNEGLSPSEKDHLELSPISHPKTKQEEELMNRKKIDLEKASSIPKPSL</sequence>
<feature type="region of interest" description="Disordered" evidence="1">
    <location>
        <begin position="1"/>
        <end position="26"/>
    </location>
</feature>
<evidence type="ECO:0000256" key="2">
    <source>
        <dbReference type="SAM" id="Phobius"/>
    </source>
</evidence>
<reference evidence="3" key="1">
    <citation type="submission" date="2019-02" db="EMBL/GenBank/DDBJ databases">
        <title>A novel Candidatus Liberibacter species associated with the New Zealand native fuchsia psyllid, Ctenarytaina fuchsiae.</title>
        <authorList>
            <person name="Thompson S.M."/>
            <person name="Jorgensen N."/>
            <person name="David C."/>
            <person name="Bulman S.R."/>
            <person name="Smith G.R."/>
        </authorList>
    </citation>
    <scope>NUCLEOTIDE SEQUENCE</scope>
    <source>
        <strain evidence="3">Oxford</strain>
    </source>
</reference>
<evidence type="ECO:0000313" key="4">
    <source>
        <dbReference type="Proteomes" id="UP000736856"/>
    </source>
</evidence>
<feature type="compositionally biased region" description="Basic and acidic residues" evidence="1">
    <location>
        <begin position="1"/>
        <end position="18"/>
    </location>
</feature>
<evidence type="ECO:0008006" key="5">
    <source>
        <dbReference type="Google" id="ProtNLM"/>
    </source>
</evidence>
<feature type="compositionally biased region" description="Polar residues" evidence="1">
    <location>
        <begin position="84"/>
        <end position="95"/>
    </location>
</feature>
<accession>A0A937ACX4</accession>
<dbReference type="Proteomes" id="UP000736856">
    <property type="component" value="Unassembled WGS sequence"/>
</dbReference>
<dbReference type="EMBL" id="SEOL01000007">
    <property type="protein sequence ID" value="MBL0849198.1"/>
    <property type="molecule type" value="Genomic_DNA"/>
</dbReference>
<name>A0A937ACX4_9HYPH</name>
<evidence type="ECO:0000313" key="3">
    <source>
        <dbReference type="EMBL" id="MBL0849198.1"/>
    </source>
</evidence>
<organism evidence="3 4">
    <name type="scientific">Candidatus Liberibacter ctenarytainae</name>
    <dbReference type="NCBI Taxonomy" id="2020335"/>
    <lineage>
        <taxon>Bacteria</taxon>
        <taxon>Pseudomonadati</taxon>
        <taxon>Pseudomonadota</taxon>
        <taxon>Alphaproteobacteria</taxon>
        <taxon>Hyphomicrobiales</taxon>
        <taxon>Rhizobiaceae</taxon>
        <taxon>Liberibacter</taxon>
    </lineage>
</organism>
<feature type="region of interest" description="Disordered" evidence="1">
    <location>
        <begin position="520"/>
        <end position="541"/>
    </location>
</feature>
<feature type="transmembrane region" description="Helical" evidence="2">
    <location>
        <begin position="429"/>
        <end position="447"/>
    </location>
</feature>
<proteinExistence type="predicted"/>
<feature type="region of interest" description="Disordered" evidence="1">
    <location>
        <begin position="122"/>
        <end position="158"/>
    </location>
</feature>
<protein>
    <recommendedName>
        <fullName evidence="5">Transmembrane protein</fullName>
    </recommendedName>
</protein>
<keyword evidence="2" id="KW-0812">Transmembrane</keyword>
<feature type="region of interest" description="Disordered" evidence="1">
    <location>
        <begin position="75"/>
        <end position="103"/>
    </location>
</feature>